<feature type="region of interest" description="Disordered" evidence="1">
    <location>
        <begin position="1"/>
        <end position="21"/>
    </location>
</feature>
<organism evidence="2 3">
    <name type="scientific">Cirrhinus molitorella</name>
    <name type="common">mud carp</name>
    <dbReference type="NCBI Taxonomy" id="172907"/>
    <lineage>
        <taxon>Eukaryota</taxon>
        <taxon>Metazoa</taxon>
        <taxon>Chordata</taxon>
        <taxon>Craniata</taxon>
        <taxon>Vertebrata</taxon>
        <taxon>Euteleostomi</taxon>
        <taxon>Actinopterygii</taxon>
        <taxon>Neopterygii</taxon>
        <taxon>Teleostei</taxon>
        <taxon>Ostariophysi</taxon>
        <taxon>Cypriniformes</taxon>
        <taxon>Cyprinidae</taxon>
        <taxon>Labeoninae</taxon>
        <taxon>Labeonini</taxon>
        <taxon>Cirrhinus</taxon>
    </lineage>
</organism>
<comment type="caution">
    <text evidence="2">The sequence shown here is derived from an EMBL/GenBank/DDBJ whole genome shotgun (WGS) entry which is preliminary data.</text>
</comment>
<evidence type="ECO:0000313" key="2">
    <source>
        <dbReference type="EMBL" id="KAL1258160.1"/>
    </source>
</evidence>
<sequence>MLPPHPHHERKKKKKKGGDCITRRSVTSPRAEMVHMQERIYRGPVPTIPVLTSADARQFSRLRMALENLLPADATERFKYQILTDHLKVEEALLHITCLWSLMHGSAALTW</sequence>
<protein>
    <submittedName>
        <fullName evidence="2">Uncharacterized protein</fullName>
    </submittedName>
</protein>
<feature type="compositionally biased region" description="Basic residues" evidence="1">
    <location>
        <begin position="1"/>
        <end position="16"/>
    </location>
</feature>
<dbReference type="Proteomes" id="UP001558613">
    <property type="component" value="Unassembled WGS sequence"/>
</dbReference>
<reference evidence="2 3" key="1">
    <citation type="submission" date="2023-09" db="EMBL/GenBank/DDBJ databases">
        <authorList>
            <person name="Wang M."/>
        </authorList>
    </citation>
    <scope>NUCLEOTIDE SEQUENCE [LARGE SCALE GENOMIC DNA]</scope>
    <source>
        <strain evidence="2">GT-2023</strain>
        <tissue evidence="2">Liver</tissue>
    </source>
</reference>
<evidence type="ECO:0000313" key="3">
    <source>
        <dbReference type="Proteomes" id="UP001558613"/>
    </source>
</evidence>
<accession>A0ABR3M0Q6</accession>
<gene>
    <name evidence="2" type="ORF">QQF64_011404</name>
</gene>
<evidence type="ECO:0000256" key="1">
    <source>
        <dbReference type="SAM" id="MobiDB-lite"/>
    </source>
</evidence>
<keyword evidence="3" id="KW-1185">Reference proteome</keyword>
<name>A0ABR3M0Q6_9TELE</name>
<proteinExistence type="predicted"/>
<dbReference type="EMBL" id="JAYMGO010000017">
    <property type="protein sequence ID" value="KAL1258160.1"/>
    <property type="molecule type" value="Genomic_DNA"/>
</dbReference>